<protein>
    <submittedName>
        <fullName evidence="1">Cytochrome P450</fullName>
    </submittedName>
</protein>
<dbReference type="EMBL" id="CP146022">
    <property type="protein sequence ID" value="WWQ66565.1"/>
    <property type="molecule type" value="Genomic_DNA"/>
</dbReference>
<gene>
    <name evidence="1" type="ORF">V2W30_26700</name>
</gene>
<dbReference type="Proteomes" id="UP001432251">
    <property type="component" value="Chromosome"/>
</dbReference>
<sequence>MSAARPGPAEAPHALPLLGHALHLWRRPLPFLRELPHHEGLVTLRLGPARAYLACGPEAVMTVLHDPRTFDKGGPLFEKARLLVGDGLVSSDFVTHRRQRLLMQPAFASARLPAHARPVAEETAATLADWHPGRTVDVGHEMHRLTLRIAARSLFGGQLGERAVAEVVDSMPVIMRGVYQRMLVPAGWAHRLPLPANRRFARARATLHRVIRDTVHAYREAGRDHGDVLSILVSSRDDHGDALSDQEIHDQVMTLMIGATEPPGDALTWVFHLLAAHPRIERALHAEIDDATRAHAGPLGPDALPNLELTRRVILETLRRYPPAWLLSRTVTRDTTLGGHRLARGATVLFSPYQLHHDPALFPDPLRFDPDRWLDPSPMSRAALLPFGAGNRKCIGDEVALTELTLVVAAVAARFRLRPVPGTVVRPLARASLGAGRVAMTVERRARGAVDHTARHEAVAS</sequence>
<keyword evidence="2" id="KW-1185">Reference proteome</keyword>
<name>A0ACD5AHL9_9ACTN</name>
<reference evidence="1" key="1">
    <citation type="journal article" date="2025" name="Int. J. Syst. Evol. Microbiol.">
        <title>Streptomyces citrinus sp. nov., with yellow diffusible pigment.</title>
        <authorList>
            <person name="He Y."/>
            <person name="Yang E."/>
            <person name="Xu J."/>
            <person name="Sun Y."/>
            <person name="Sun L."/>
        </authorList>
    </citation>
    <scope>NUCLEOTIDE SEQUENCE</scope>
    <source>
        <strain evidence="1">Q6</strain>
    </source>
</reference>
<proteinExistence type="predicted"/>
<evidence type="ECO:0000313" key="1">
    <source>
        <dbReference type="EMBL" id="WWQ66565.1"/>
    </source>
</evidence>
<organism evidence="1 2">
    <name type="scientific">Streptomyces citrinus</name>
    <dbReference type="NCBI Taxonomy" id="3118173"/>
    <lineage>
        <taxon>Bacteria</taxon>
        <taxon>Bacillati</taxon>
        <taxon>Actinomycetota</taxon>
        <taxon>Actinomycetes</taxon>
        <taxon>Kitasatosporales</taxon>
        <taxon>Streptomycetaceae</taxon>
        <taxon>Streptomyces</taxon>
    </lineage>
</organism>
<evidence type="ECO:0000313" key="2">
    <source>
        <dbReference type="Proteomes" id="UP001432251"/>
    </source>
</evidence>
<accession>A0ACD5AHL9</accession>